<evidence type="ECO:0000256" key="1">
    <source>
        <dbReference type="ARBA" id="ARBA00001946"/>
    </source>
</evidence>
<dbReference type="GO" id="GO:0046872">
    <property type="term" value="F:metal ion binding"/>
    <property type="evidence" value="ECO:0007669"/>
    <property type="project" value="UniProtKB-KW"/>
</dbReference>
<evidence type="ECO:0000256" key="6">
    <source>
        <dbReference type="PIRSR" id="PIRSR600760-2"/>
    </source>
</evidence>
<evidence type="ECO:0000313" key="8">
    <source>
        <dbReference type="Proteomes" id="UP000520198"/>
    </source>
</evidence>
<organism evidence="7 8">
    <name type="scientific">Ensifer oleiphilus</name>
    <dbReference type="NCBI Taxonomy" id="2742698"/>
    <lineage>
        <taxon>Bacteria</taxon>
        <taxon>Pseudomonadati</taxon>
        <taxon>Pseudomonadota</taxon>
        <taxon>Alphaproteobacteria</taxon>
        <taxon>Hyphomicrobiales</taxon>
        <taxon>Rhizobiaceae</taxon>
        <taxon>Sinorhizobium/Ensifer group</taxon>
        <taxon>Ensifer</taxon>
    </lineage>
</organism>
<evidence type="ECO:0000256" key="5">
    <source>
        <dbReference type="ARBA" id="ARBA00022842"/>
    </source>
</evidence>
<dbReference type="PANTHER" id="PTHR43200">
    <property type="entry name" value="PHOSPHATASE"/>
    <property type="match status" value="1"/>
</dbReference>
<feature type="binding site" evidence="6">
    <location>
        <position position="88"/>
    </location>
    <ligand>
        <name>Mg(2+)</name>
        <dbReference type="ChEBI" id="CHEBI:18420"/>
        <label>1</label>
        <note>catalytic</note>
    </ligand>
</feature>
<dbReference type="InterPro" id="IPR051090">
    <property type="entry name" value="Inositol_monoP_superfamily"/>
</dbReference>
<dbReference type="EMBL" id="JABWDU010000003">
    <property type="protein sequence ID" value="NVD40427.1"/>
    <property type="molecule type" value="Genomic_DNA"/>
</dbReference>
<dbReference type="PRINTS" id="PR00377">
    <property type="entry name" value="IMPHPHTASES"/>
</dbReference>
<name>A0A7Y6UNR1_9HYPH</name>
<feature type="binding site" evidence="6">
    <location>
        <position position="72"/>
    </location>
    <ligand>
        <name>Mg(2+)</name>
        <dbReference type="ChEBI" id="CHEBI:18420"/>
        <label>1</label>
        <note>catalytic</note>
    </ligand>
</feature>
<evidence type="ECO:0000256" key="2">
    <source>
        <dbReference type="ARBA" id="ARBA00009759"/>
    </source>
</evidence>
<feature type="binding site" evidence="6">
    <location>
        <position position="91"/>
    </location>
    <ligand>
        <name>Mg(2+)</name>
        <dbReference type="ChEBI" id="CHEBI:18420"/>
        <label>1</label>
        <note>catalytic</note>
    </ligand>
</feature>
<sequence length="272" mass="28867">MTSAALIEDKHVAFAAELADVARAVLKENRMSRVDVSVKADRSLVTAMDILIEDRLRGMISSRYPSHGIIGEERDWVRPGSEHVWVLDPIDGTTAFIAGMPVYGTLIALAIGGVPRLGIIDIPAIDSRWIGAEGRRTTRNGQRVGVRSCSSLGEAIMTNSNQDYLAQNERPALDRLRAATSARVYGGASLNYGLLADGRTDLALDGGQKVFDFAPFRPIVEGAGGIVTDWAGAPLTLESSGQLLGAGDARVHAQALDLVKDMKSGSAVSANA</sequence>
<feature type="binding site" evidence="6">
    <location>
        <position position="212"/>
    </location>
    <ligand>
        <name>Mg(2+)</name>
        <dbReference type="ChEBI" id="CHEBI:18420"/>
        <label>1</label>
        <note>catalytic</note>
    </ligand>
</feature>
<comment type="caution">
    <text evidence="7">The sequence shown here is derived from an EMBL/GenBank/DDBJ whole genome shotgun (WGS) entry which is preliminary data.</text>
</comment>
<dbReference type="PANTHER" id="PTHR43200:SF6">
    <property type="entry name" value="3'(2'),5'-BISPHOSPHATE NUCLEOTIDASE"/>
    <property type="match status" value="1"/>
</dbReference>
<dbReference type="GO" id="GO:0016791">
    <property type="term" value="F:phosphatase activity"/>
    <property type="evidence" value="ECO:0007669"/>
    <property type="project" value="UniProtKB-ARBA"/>
</dbReference>
<protein>
    <submittedName>
        <fullName evidence="7">Inositol monophosphatase</fullName>
    </submittedName>
</protein>
<feature type="binding site" evidence="6">
    <location>
        <position position="90"/>
    </location>
    <ligand>
        <name>Mg(2+)</name>
        <dbReference type="ChEBI" id="CHEBI:18420"/>
        <label>2</label>
    </ligand>
</feature>
<dbReference type="AlphaFoldDB" id="A0A7Y6UNR1"/>
<dbReference type="Proteomes" id="UP000520198">
    <property type="component" value="Unassembled WGS sequence"/>
</dbReference>
<evidence type="ECO:0000313" key="7">
    <source>
        <dbReference type="EMBL" id="NVD40427.1"/>
    </source>
</evidence>
<comment type="cofactor">
    <cofactor evidence="1 6">
        <name>Mg(2+)</name>
        <dbReference type="ChEBI" id="CHEBI:18420"/>
    </cofactor>
</comment>
<keyword evidence="8" id="KW-1185">Reference proteome</keyword>
<proteinExistence type="inferred from homology"/>
<dbReference type="SUPFAM" id="SSF56655">
    <property type="entry name" value="Carbohydrate phosphatase"/>
    <property type="match status" value="1"/>
</dbReference>
<reference evidence="7 8" key="1">
    <citation type="submission" date="2020-06" db="EMBL/GenBank/DDBJ databases">
        <authorList>
            <person name="Grouzdev D.S."/>
        </authorList>
    </citation>
    <scope>NUCLEOTIDE SEQUENCE [LARGE SCALE GENOMIC DNA]</scope>
    <source>
        <strain evidence="7 8">HO-A22</strain>
    </source>
</reference>
<keyword evidence="5 6" id="KW-0460">Magnesium</keyword>
<dbReference type="InterPro" id="IPR000760">
    <property type="entry name" value="Inositol_monophosphatase-like"/>
</dbReference>
<keyword evidence="4" id="KW-0378">Hydrolase</keyword>
<evidence type="ECO:0000256" key="4">
    <source>
        <dbReference type="ARBA" id="ARBA00022801"/>
    </source>
</evidence>
<dbReference type="Pfam" id="PF00459">
    <property type="entry name" value="Inositol_P"/>
    <property type="match status" value="1"/>
</dbReference>
<evidence type="ECO:0000256" key="3">
    <source>
        <dbReference type="ARBA" id="ARBA00022723"/>
    </source>
</evidence>
<accession>A0A7Y6UNR1</accession>
<dbReference type="GO" id="GO:0000105">
    <property type="term" value="P:L-histidine biosynthetic process"/>
    <property type="evidence" value="ECO:0007669"/>
    <property type="project" value="TreeGrafter"/>
</dbReference>
<dbReference type="Gene3D" id="3.40.190.80">
    <property type="match status" value="1"/>
</dbReference>
<keyword evidence="3 6" id="KW-0479">Metal-binding</keyword>
<gene>
    <name evidence="7" type="ORF">HT585_16280</name>
</gene>
<dbReference type="Gene3D" id="3.30.540.10">
    <property type="entry name" value="Fructose-1,6-Bisphosphatase, subunit A, domain 1"/>
    <property type="match status" value="1"/>
</dbReference>
<dbReference type="RefSeq" id="WP_176353906.1">
    <property type="nucleotide sequence ID" value="NZ_JABWDU010000003.1"/>
</dbReference>
<comment type="similarity">
    <text evidence="2">Belongs to the inositol monophosphatase superfamily.</text>
</comment>